<name>A0A1Z5HWL3_9FIRM</name>
<keyword evidence="4" id="KW-1185">Reference proteome</keyword>
<reference evidence="4" key="1">
    <citation type="journal article" date="2017" name="Appl. Environ. Microbiol.">
        <title>Genomic analysis of Calderihabitans maritimus KKC1, a thermophilic hydrogenogenic carboxydotrophic bacterium isolated from marine sediment.</title>
        <authorList>
            <person name="Omae K."/>
            <person name="Yoneda Y."/>
            <person name="Fukuyama Y."/>
            <person name="Yoshida T."/>
            <person name="Sako Y."/>
        </authorList>
    </citation>
    <scope>NUCLEOTIDE SEQUENCE [LARGE SCALE GENOMIC DNA]</scope>
    <source>
        <strain evidence="4">KKC1</strain>
    </source>
</reference>
<feature type="domain" description="UPF0033" evidence="2">
    <location>
        <begin position="9"/>
        <end position="78"/>
    </location>
</feature>
<dbReference type="InterPro" id="IPR036868">
    <property type="entry name" value="TusA-like_sf"/>
</dbReference>
<evidence type="ECO:0000259" key="2">
    <source>
        <dbReference type="Pfam" id="PF01206"/>
    </source>
</evidence>
<protein>
    <submittedName>
        <fullName evidence="3">SirA family protein</fullName>
    </submittedName>
</protein>
<gene>
    <name evidence="3" type="ORF">KKC1_28750</name>
</gene>
<dbReference type="AlphaFoldDB" id="A0A1Z5HWL3"/>
<dbReference type="PANTHER" id="PTHR33279:SF19">
    <property type="entry name" value="SSL1707 PROTEIN"/>
    <property type="match status" value="1"/>
</dbReference>
<evidence type="ECO:0000313" key="3">
    <source>
        <dbReference type="EMBL" id="GAW93747.1"/>
    </source>
</evidence>
<evidence type="ECO:0000256" key="1">
    <source>
        <dbReference type="ARBA" id="ARBA00008984"/>
    </source>
</evidence>
<dbReference type="SUPFAM" id="SSF64307">
    <property type="entry name" value="SirA-like"/>
    <property type="match status" value="1"/>
</dbReference>
<dbReference type="Proteomes" id="UP000197032">
    <property type="component" value="Unassembled WGS sequence"/>
</dbReference>
<comment type="caution">
    <text evidence="3">The sequence shown here is derived from an EMBL/GenBank/DDBJ whole genome shotgun (WGS) entry which is preliminary data.</text>
</comment>
<dbReference type="CDD" id="cd00291">
    <property type="entry name" value="SirA_YedF_YeeD"/>
    <property type="match status" value="1"/>
</dbReference>
<comment type="similarity">
    <text evidence="1">Belongs to the sulfur carrier protein TusA family.</text>
</comment>
<dbReference type="OrthoDB" id="9794210at2"/>
<dbReference type="EMBL" id="BDGJ01000168">
    <property type="protein sequence ID" value="GAW93747.1"/>
    <property type="molecule type" value="Genomic_DNA"/>
</dbReference>
<dbReference type="InterPro" id="IPR001455">
    <property type="entry name" value="TusA-like"/>
</dbReference>
<evidence type="ECO:0000313" key="4">
    <source>
        <dbReference type="Proteomes" id="UP000197032"/>
    </source>
</evidence>
<sequence length="81" mass="9116">MKNFKANAFLDVTNDVCPLTFVKTKLKLEEMAPGEILEVILKAGEPVQNVPRSVKAEGHKIIKLEKLNDDRVRLLIERGDS</sequence>
<organism evidence="3 4">
    <name type="scientific">Calderihabitans maritimus</name>
    <dbReference type="NCBI Taxonomy" id="1246530"/>
    <lineage>
        <taxon>Bacteria</taxon>
        <taxon>Bacillati</taxon>
        <taxon>Bacillota</taxon>
        <taxon>Clostridia</taxon>
        <taxon>Neomoorellales</taxon>
        <taxon>Calderihabitantaceae</taxon>
        <taxon>Calderihabitans</taxon>
    </lineage>
</organism>
<dbReference type="RefSeq" id="WP_088554822.1">
    <property type="nucleotide sequence ID" value="NZ_BDGJ01000168.1"/>
</dbReference>
<dbReference type="Gene3D" id="3.30.110.40">
    <property type="entry name" value="TusA-like domain"/>
    <property type="match status" value="1"/>
</dbReference>
<proteinExistence type="inferred from homology"/>
<dbReference type="Pfam" id="PF01206">
    <property type="entry name" value="TusA"/>
    <property type="match status" value="1"/>
</dbReference>
<accession>A0A1Z5HWL3</accession>
<dbReference type="PANTHER" id="PTHR33279">
    <property type="entry name" value="SULFUR CARRIER PROTEIN YEDF-RELATED"/>
    <property type="match status" value="1"/>
</dbReference>